<evidence type="ECO:0000256" key="3">
    <source>
        <dbReference type="ARBA" id="ARBA00022454"/>
    </source>
</evidence>
<evidence type="ECO:0000256" key="14">
    <source>
        <dbReference type="SAM" id="MobiDB-lite"/>
    </source>
</evidence>
<keyword evidence="7 13" id="KW-0863">Zinc-finger</keyword>
<dbReference type="EMBL" id="JABMIG020000295">
    <property type="protein sequence ID" value="KAL3782160.1"/>
    <property type="molecule type" value="Genomic_DNA"/>
</dbReference>
<evidence type="ECO:0000256" key="2">
    <source>
        <dbReference type="ARBA" id="ARBA00004286"/>
    </source>
</evidence>
<sequence>MSQSEESINLLSPSLDDRPSPTTSKDNKTPPSHDKNENTRGNDNDVQSIPQERTTSKPHHPKQPTAFASRRQYTKAYTQTKGPSDDFLRRTVPFRTSKTNIRNIESISKDMEVSLLLNSTVEVPREDDRGGGGFIMSQLTCLEGGTQMYTGRRDDEDCQDHVDEEEDGEERLLEVEEEHFDIEDSVGGGTAEEEKEDDREKKYLDQEEEDEDVFEFKASQEKERKKSRLESKPKHDKVKSQSAGAKRRKKGPTEKALAECNDLAHSTEERMTHIDDVDAESHNNGRVHREDDEDNVSNHVDFDNHDDADDPFEQILPTIPNSQTHTPTPPKKHSPIQTTSPTHPTQTAQQTILTNYTAIENMSRALTCPICCHSLKSATFLPCGHAFCKTCLSSSFSASATKSAGGLGVGSCPVCRLKCGKRSMMPIAQLDEIVRAYKGIMRAFGFAPVVFSKKVMMTQLSPGEDGEWEEDEEEDGRERRGTGGGWKRRKLNVTEALEHHQVVLSNHAAFATFQEQQAASTAPAQKSGNRMTKEELERINLTRRYQILTKDQEAILQADKEALERATRRKQRIAEETAAFALNGGVKGSSQSKGIDAGGEKQLVPAAPAQMDDQRKLPPTLAPMESQDTFHTAKSGYSTIKETSQPRRSSALTAPSPTILHDGNTAKKAEKDRSLISPVGRLKGRAFVTNDDAANHSVALKQGVKGGTRNQSFATVESPVVVHDGNTARKKSKSDNTITPRRSGKFLQQPAMDAEDNKVKPTEVAVPYDPCRLVDNMAFDTVGLESSQQSSIVSNECMQEPLASDNEPCPSSNEEMIVEESVVMVQARTWPGINKHGGVGRVTRVDSSGHSKKYDVAYILGGKEKGVDESFVSLHEAERSETAGLTVAARVSKSAEKASSRQSRKRIAVAKEEPSVSIPIYNDDELQHIPVDVLEWAGIARPAKRKGSTTKRKESKSNGVSKAGVSCKKRVLAESNTNVAPSKKNKKHKATASLLQKRDSKAEAAHADHVLTSFQNATESLTTDEIVKRADARYASLLSSDDDSSVTIYAITSSLSDQDTKILNSFVKMLKSKNVTLKVTKDFKPGKTKLCITSASAVSSHEINIVSKSRTLKVMRSALLGLPILTPRWMESCISNKSLVAPTGDMCVRSLPRKVANKDDHLARFGVAKYAAAVDSTISKVLDKCAVLLCGEWKSTGQSTLKDLKLLLQDAGATIVHSETAASKMMGDISDEDASIGHFVFLCDDSHLDVDCGVSETLLNAAKLAISQNQRSQRKVLTVHFHWLFDCVSCAKVMPGAAYEPLAPRTKTLWSLCCESDNQGNDTNVS</sequence>
<keyword evidence="3" id="KW-0158">Chromosome</keyword>
<keyword evidence="18" id="KW-1185">Reference proteome</keyword>
<evidence type="ECO:0000256" key="4">
    <source>
        <dbReference type="ARBA" id="ARBA00022723"/>
    </source>
</evidence>
<dbReference type="PROSITE" id="PS50172">
    <property type="entry name" value="BRCT"/>
    <property type="match status" value="1"/>
</dbReference>
<organism evidence="17 18">
    <name type="scientific">Cyclotella cryptica</name>
    <dbReference type="NCBI Taxonomy" id="29204"/>
    <lineage>
        <taxon>Eukaryota</taxon>
        <taxon>Sar</taxon>
        <taxon>Stramenopiles</taxon>
        <taxon>Ochrophyta</taxon>
        <taxon>Bacillariophyta</taxon>
        <taxon>Coscinodiscophyceae</taxon>
        <taxon>Thalassiosirophycidae</taxon>
        <taxon>Stephanodiscales</taxon>
        <taxon>Stephanodiscaceae</taxon>
        <taxon>Cyclotella</taxon>
    </lineage>
</organism>
<reference evidence="17 18" key="1">
    <citation type="journal article" date="2020" name="G3 (Bethesda)">
        <title>Improved Reference Genome for Cyclotella cryptica CCMP332, a Model for Cell Wall Morphogenesis, Salinity Adaptation, and Lipid Production in Diatoms (Bacillariophyta).</title>
        <authorList>
            <person name="Roberts W.R."/>
            <person name="Downey K.M."/>
            <person name="Ruck E.C."/>
            <person name="Traller J.C."/>
            <person name="Alverson A.J."/>
        </authorList>
    </citation>
    <scope>NUCLEOTIDE SEQUENCE [LARGE SCALE GENOMIC DNA]</scope>
    <source>
        <strain evidence="17 18">CCMP332</strain>
    </source>
</reference>
<dbReference type="InterPro" id="IPR001357">
    <property type="entry name" value="BRCT_dom"/>
</dbReference>
<feature type="region of interest" description="Disordered" evidence="14">
    <location>
        <begin position="942"/>
        <end position="967"/>
    </location>
</feature>
<feature type="region of interest" description="Disordered" evidence="14">
    <location>
        <begin position="639"/>
        <end position="672"/>
    </location>
</feature>
<proteinExistence type="predicted"/>
<dbReference type="InterPro" id="IPR036420">
    <property type="entry name" value="BRCT_dom_sf"/>
</dbReference>
<evidence type="ECO:0000256" key="10">
    <source>
        <dbReference type="ARBA" id="ARBA00023242"/>
    </source>
</evidence>
<evidence type="ECO:0000259" key="15">
    <source>
        <dbReference type="PROSITE" id="PS50089"/>
    </source>
</evidence>
<feature type="region of interest" description="Disordered" evidence="14">
    <location>
        <begin position="461"/>
        <end position="486"/>
    </location>
</feature>
<feature type="compositionally biased region" description="Polar residues" evidence="14">
    <location>
        <begin position="44"/>
        <end position="53"/>
    </location>
</feature>
<comment type="caution">
    <text evidence="17">The sequence shown here is derived from an EMBL/GenBank/DDBJ whole genome shotgun (WGS) entry which is preliminary data.</text>
</comment>
<evidence type="ECO:0000313" key="18">
    <source>
        <dbReference type="Proteomes" id="UP001516023"/>
    </source>
</evidence>
<feature type="compositionally biased region" description="Basic and acidic residues" evidence="14">
    <location>
        <begin position="15"/>
        <end position="43"/>
    </location>
</feature>
<keyword evidence="6" id="KW-0227">DNA damage</keyword>
<dbReference type="Gene3D" id="3.30.40.10">
    <property type="entry name" value="Zinc/RING finger domain, C3HC4 (zinc finger)"/>
    <property type="match status" value="1"/>
</dbReference>
<dbReference type="InterPro" id="IPR001841">
    <property type="entry name" value="Znf_RING"/>
</dbReference>
<evidence type="ECO:0000259" key="16">
    <source>
        <dbReference type="PROSITE" id="PS50172"/>
    </source>
</evidence>
<comment type="subcellular location">
    <subcellularLocation>
        <location evidence="2">Chromosome</location>
    </subcellularLocation>
    <subcellularLocation>
        <location evidence="1">Nucleus</location>
    </subcellularLocation>
</comment>
<evidence type="ECO:0000256" key="12">
    <source>
        <dbReference type="ARBA" id="ARBA00031556"/>
    </source>
</evidence>
<feature type="region of interest" description="Disordered" evidence="14">
    <location>
        <begin position="151"/>
        <end position="256"/>
    </location>
</feature>
<dbReference type="GO" id="GO:0008270">
    <property type="term" value="F:zinc ion binding"/>
    <property type="evidence" value="ECO:0007669"/>
    <property type="project" value="UniProtKB-KW"/>
</dbReference>
<accession>A0ABD3P6S2</accession>
<feature type="region of interest" description="Disordered" evidence="14">
    <location>
        <begin position="727"/>
        <end position="760"/>
    </location>
</feature>
<evidence type="ECO:0000256" key="6">
    <source>
        <dbReference type="ARBA" id="ARBA00022763"/>
    </source>
</evidence>
<dbReference type="PROSITE" id="PS00518">
    <property type="entry name" value="ZF_RING_1"/>
    <property type="match status" value="1"/>
</dbReference>
<dbReference type="GO" id="GO:0006281">
    <property type="term" value="P:DNA repair"/>
    <property type="evidence" value="ECO:0007669"/>
    <property type="project" value="UniProtKB-KW"/>
</dbReference>
<keyword evidence="8" id="KW-0862">Zinc</keyword>
<evidence type="ECO:0000256" key="5">
    <source>
        <dbReference type="ARBA" id="ARBA00022737"/>
    </source>
</evidence>
<dbReference type="PANTHER" id="PTHR13763">
    <property type="entry name" value="BREAST CANCER TYPE 1 SUSCEPTIBILITY PROTEIN BRCA1"/>
    <property type="match status" value="1"/>
</dbReference>
<evidence type="ECO:0000256" key="8">
    <source>
        <dbReference type="ARBA" id="ARBA00022833"/>
    </source>
</evidence>
<keyword evidence="4" id="KW-0479">Metal-binding</keyword>
<keyword evidence="9" id="KW-0234">DNA repair</keyword>
<dbReference type="SUPFAM" id="SSF57850">
    <property type="entry name" value="RING/U-box"/>
    <property type="match status" value="1"/>
</dbReference>
<feature type="compositionally biased region" description="Basic and acidic residues" evidence="14">
    <location>
        <begin position="151"/>
        <end position="161"/>
    </location>
</feature>
<keyword evidence="10" id="KW-0539">Nucleus</keyword>
<dbReference type="SUPFAM" id="SSF52113">
    <property type="entry name" value="BRCT domain"/>
    <property type="match status" value="1"/>
</dbReference>
<name>A0ABD3P6S2_9STRA</name>
<feature type="compositionally biased region" description="Polar residues" evidence="14">
    <location>
        <begin position="1"/>
        <end position="12"/>
    </location>
</feature>
<dbReference type="InterPro" id="IPR031099">
    <property type="entry name" value="BRCA1-associated"/>
</dbReference>
<evidence type="ECO:0000256" key="7">
    <source>
        <dbReference type="ARBA" id="ARBA00022771"/>
    </source>
</evidence>
<dbReference type="PROSITE" id="PS50089">
    <property type="entry name" value="ZF_RING_2"/>
    <property type="match status" value="1"/>
</dbReference>
<keyword evidence="11" id="KW-0131">Cell cycle</keyword>
<evidence type="ECO:0000313" key="17">
    <source>
        <dbReference type="EMBL" id="KAL3782160.1"/>
    </source>
</evidence>
<dbReference type="PANTHER" id="PTHR13763:SF0">
    <property type="entry name" value="BREAST CANCER TYPE 1 SUSCEPTIBILITY PROTEIN"/>
    <property type="match status" value="1"/>
</dbReference>
<protein>
    <recommendedName>
        <fullName evidence="12">RING-type E3 ubiquitin transferase BRCA1</fullName>
    </recommendedName>
</protein>
<dbReference type="Gene3D" id="3.40.50.10190">
    <property type="entry name" value="BRCT domain"/>
    <property type="match status" value="2"/>
</dbReference>
<dbReference type="InterPro" id="IPR013083">
    <property type="entry name" value="Znf_RING/FYVE/PHD"/>
</dbReference>
<dbReference type="GO" id="GO:0005694">
    <property type="term" value="C:chromosome"/>
    <property type="evidence" value="ECO:0007669"/>
    <property type="project" value="UniProtKB-SubCell"/>
</dbReference>
<feature type="domain" description="RING-type" evidence="15">
    <location>
        <begin position="368"/>
        <end position="416"/>
    </location>
</feature>
<feature type="compositionally biased region" description="Acidic residues" evidence="14">
    <location>
        <begin position="162"/>
        <end position="184"/>
    </location>
</feature>
<feature type="compositionally biased region" description="Basic and acidic residues" evidence="14">
    <location>
        <begin position="214"/>
        <end position="233"/>
    </location>
</feature>
<feature type="compositionally biased region" description="Basic and acidic residues" evidence="14">
    <location>
        <begin position="274"/>
        <end position="290"/>
    </location>
</feature>
<feature type="region of interest" description="Disordered" evidence="14">
    <location>
        <begin position="1"/>
        <end position="91"/>
    </location>
</feature>
<keyword evidence="5" id="KW-0677">Repeat</keyword>
<evidence type="ECO:0000256" key="13">
    <source>
        <dbReference type="PROSITE-ProRule" id="PRU00175"/>
    </source>
</evidence>
<evidence type="ECO:0000256" key="9">
    <source>
        <dbReference type="ARBA" id="ARBA00023204"/>
    </source>
</evidence>
<feature type="compositionally biased region" description="Acidic residues" evidence="14">
    <location>
        <begin position="464"/>
        <end position="475"/>
    </location>
</feature>
<feature type="compositionally biased region" description="Polar residues" evidence="14">
    <location>
        <begin position="335"/>
        <end position="346"/>
    </location>
</feature>
<dbReference type="SMART" id="SM00184">
    <property type="entry name" value="RING"/>
    <property type="match status" value="1"/>
</dbReference>
<dbReference type="Proteomes" id="UP001516023">
    <property type="component" value="Unassembled WGS sequence"/>
</dbReference>
<feature type="domain" description="BRCT" evidence="16">
    <location>
        <begin position="1078"/>
        <end position="1140"/>
    </location>
</feature>
<dbReference type="Pfam" id="PF00097">
    <property type="entry name" value="zf-C3HC4"/>
    <property type="match status" value="1"/>
</dbReference>
<gene>
    <name evidence="17" type="ORF">HJC23_004523</name>
</gene>
<dbReference type="InterPro" id="IPR017907">
    <property type="entry name" value="Znf_RING_CS"/>
</dbReference>
<evidence type="ECO:0000256" key="11">
    <source>
        <dbReference type="ARBA" id="ARBA00023306"/>
    </source>
</evidence>
<dbReference type="GO" id="GO:0005634">
    <property type="term" value="C:nucleus"/>
    <property type="evidence" value="ECO:0007669"/>
    <property type="project" value="UniProtKB-SubCell"/>
</dbReference>
<feature type="region of interest" description="Disordered" evidence="14">
    <location>
        <begin position="274"/>
        <end position="346"/>
    </location>
</feature>
<dbReference type="InterPro" id="IPR018957">
    <property type="entry name" value="Znf_C3HC4_RING-type"/>
</dbReference>
<evidence type="ECO:0000256" key="1">
    <source>
        <dbReference type="ARBA" id="ARBA00004123"/>
    </source>
</evidence>
<feature type="compositionally biased region" description="Polar residues" evidence="14">
    <location>
        <begin position="639"/>
        <end position="656"/>
    </location>
</feature>